<accession>A0AAJ0D6F9</accession>
<sequence length="258" mass="29216">MEVINVLSESRPGLRNSTTSLTTTLSEERPESLQTKKATNKTTTNDIPYEIRRGAKTLLDLRSQESNENIYTPGLRYFLKRYLDEQEAMRDPRWERTKHWEVYWGAKGEIYSEIHGAEVKLANKSCKLVKNITLLEPPFMLRSDGIYGNRTMNSRPTDTVPNDFDFANESAIVERFIRQSHGQWGEGASLWWKGGQYFKQAEYDAEMEEGSDSVSGDGESDGTKGGNSGHVAGDKHSQATLPDLAGYNDFDLILNDFE</sequence>
<feature type="region of interest" description="Disordered" evidence="1">
    <location>
        <begin position="205"/>
        <end position="240"/>
    </location>
</feature>
<name>A0AAJ0D6F9_9PEZI</name>
<dbReference type="AlphaFoldDB" id="A0AAJ0D6F9"/>
<feature type="region of interest" description="Disordered" evidence="1">
    <location>
        <begin position="1"/>
        <end position="42"/>
    </location>
</feature>
<comment type="caution">
    <text evidence="2">The sequence shown here is derived from an EMBL/GenBank/DDBJ whole genome shotgun (WGS) entry which is preliminary data.</text>
</comment>
<organism evidence="2 3">
    <name type="scientific">Extremus antarcticus</name>
    <dbReference type="NCBI Taxonomy" id="702011"/>
    <lineage>
        <taxon>Eukaryota</taxon>
        <taxon>Fungi</taxon>
        <taxon>Dikarya</taxon>
        <taxon>Ascomycota</taxon>
        <taxon>Pezizomycotina</taxon>
        <taxon>Dothideomycetes</taxon>
        <taxon>Dothideomycetidae</taxon>
        <taxon>Mycosphaerellales</taxon>
        <taxon>Extremaceae</taxon>
        <taxon>Extremus</taxon>
    </lineage>
</organism>
<protein>
    <submittedName>
        <fullName evidence="2">Uncharacterized protein</fullName>
    </submittedName>
</protein>
<dbReference type="Proteomes" id="UP001271007">
    <property type="component" value="Unassembled WGS sequence"/>
</dbReference>
<dbReference type="EMBL" id="JAWDJX010000068">
    <property type="protein sequence ID" value="KAK3047101.1"/>
    <property type="molecule type" value="Genomic_DNA"/>
</dbReference>
<evidence type="ECO:0000313" key="3">
    <source>
        <dbReference type="Proteomes" id="UP001271007"/>
    </source>
</evidence>
<keyword evidence="3" id="KW-1185">Reference proteome</keyword>
<proteinExistence type="predicted"/>
<evidence type="ECO:0000313" key="2">
    <source>
        <dbReference type="EMBL" id="KAK3047101.1"/>
    </source>
</evidence>
<gene>
    <name evidence="2" type="ORF">LTR09_011433</name>
</gene>
<reference evidence="2" key="1">
    <citation type="submission" date="2023-04" db="EMBL/GenBank/DDBJ databases">
        <title>Black Yeasts Isolated from many extreme environments.</title>
        <authorList>
            <person name="Coleine C."/>
            <person name="Stajich J.E."/>
            <person name="Selbmann L."/>
        </authorList>
    </citation>
    <scope>NUCLEOTIDE SEQUENCE</scope>
    <source>
        <strain evidence="2">CCFEE 5312</strain>
    </source>
</reference>
<evidence type="ECO:0000256" key="1">
    <source>
        <dbReference type="SAM" id="MobiDB-lite"/>
    </source>
</evidence>